<sequence length="193" mass="22535">LYHSHFSISLYLSITMVRAQKNKSVSRPSVSPLSATQTAAGTAYKQSLDALFTRILRFNSEQLTKLREVEKPTDDHLPKFIMAKRGLKAAWNEKEKLREEYESSIDVKQNKDRKVVKECRSSEVNLVRIVKTMQREMLLFASAMFKKGRKEYLVTDYMADLSEIDVSWEDEEAFFHLMTAHANIKRRRARRVE</sequence>
<comment type="caution">
    <text evidence="1">The sequence shown here is derived from an EMBL/GenBank/DDBJ whole genome shotgun (WGS) entry which is preliminary data.</text>
</comment>
<name>A0AAV5WF46_9BILA</name>
<organism evidence="1 2">
    <name type="scientific">Pristionchus fissidentatus</name>
    <dbReference type="NCBI Taxonomy" id="1538716"/>
    <lineage>
        <taxon>Eukaryota</taxon>
        <taxon>Metazoa</taxon>
        <taxon>Ecdysozoa</taxon>
        <taxon>Nematoda</taxon>
        <taxon>Chromadorea</taxon>
        <taxon>Rhabditida</taxon>
        <taxon>Rhabditina</taxon>
        <taxon>Diplogasteromorpha</taxon>
        <taxon>Diplogasteroidea</taxon>
        <taxon>Neodiplogasteridae</taxon>
        <taxon>Pristionchus</taxon>
    </lineage>
</organism>
<evidence type="ECO:0000313" key="1">
    <source>
        <dbReference type="EMBL" id="GMT29339.1"/>
    </source>
</evidence>
<dbReference type="AlphaFoldDB" id="A0AAV5WF46"/>
<feature type="non-terminal residue" evidence="1">
    <location>
        <position position="1"/>
    </location>
</feature>
<evidence type="ECO:0000313" key="2">
    <source>
        <dbReference type="Proteomes" id="UP001432322"/>
    </source>
</evidence>
<proteinExistence type="predicted"/>
<gene>
    <name evidence="1" type="ORF">PFISCL1PPCAC_20636</name>
</gene>
<dbReference type="Proteomes" id="UP001432322">
    <property type="component" value="Unassembled WGS sequence"/>
</dbReference>
<accession>A0AAV5WF46</accession>
<keyword evidence="2" id="KW-1185">Reference proteome</keyword>
<protein>
    <submittedName>
        <fullName evidence="1">Uncharacterized protein</fullName>
    </submittedName>
</protein>
<feature type="non-terminal residue" evidence="1">
    <location>
        <position position="193"/>
    </location>
</feature>
<dbReference type="EMBL" id="BTSY01000005">
    <property type="protein sequence ID" value="GMT29339.1"/>
    <property type="molecule type" value="Genomic_DNA"/>
</dbReference>
<reference evidence="1" key="1">
    <citation type="submission" date="2023-10" db="EMBL/GenBank/DDBJ databases">
        <title>Genome assembly of Pristionchus species.</title>
        <authorList>
            <person name="Yoshida K."/>
            <person name="Sommer R.J."/>
        </authorList>
    </citation>
    <scope>NUCLEOTIDE SEQUENCE</scope>
    <source>
        <strain evidence="1">RS5133</strain>
    </source>
</reference>